<organism evidence="3 4">
    <name type="scientific">Nyctereutes procyonoides</name>
    <name type="common">Raccoon dog</name>
    <name type="synonym">Canis procyonoides</name>
    <dbReference type="NCBI Taxonomy" id="34880"/>
    <lineage>
        <taxon>Eukaryota</taxon>
        <taxon>Metazoa</taxon>
        <taxon>Chordata</taxon>
        <taxon>Craniata</taxon>
        <taxon>Vertebrata</taxon>
        <taxon>Euteleostomi</taxon>
        <taxon>Mammalia</taxon>
        <taxon>Eutheria</taxon>
        <taxon>Laurasiatheria</taxon>
        <taxon>Carnivora</taxon>
        <taxon>Caniformia</taxon>
        <taxon>Canidae</taxon>
        <taxon>Nyctereutes</taxon>
    </lineage>
</organism>
<gene>
    <name evidence="3" type="ORF">NYPRO_LOCUS23904</name>
</gene>
<keyword evidence="2" id="KW-1133">Transmembrane helix</keyword>
<name>A0A811ZRH0_NYCPR</name>
<evidence type="ECO:0000313" key="4">
    <source>
        <dbReference type="Proteomes" id="UP000645828"/>
    </source>
</evidence>
<sequence length="259" mass="28562">MSPFHTLPSTSNHPSPAPAARRALTSVIPLATPAVSKPPPTLALGKPVSMSIMPGGFSDGIGWTWAQGSILRKRSPEEAQMKRKRCPTGPGPGIPARSRAVSGSQHPRPPRGLPGRPGPLPCRLHGWSPGWPSGPSCQSPLSRHREFRRNAPSHSHVSSLPLPLYWKALSAIALRLFFFFFFFSSFFFFFFFFLRSYRGQPGWLSGLAPPAAQGVILETRDRVPCGAPCMEPASLCLFLSLSVMNKYIFKIFFFKKEFI</sequence>
<evidence type="ECO:0000313" key="3">
    <source>
        <dbReference type="EMBL" id="CAD7691110.1"/>
    </source>
</evidence>
<feature type="region of interest" description="Disordered" evidence="1">
    <location>
        <begin position="74"/>
        <end position="118"/>
    </location>
</feature>
<feature type="transmembrane region" description="Helical" evidence="2">
    <location>
        <begin position="172"/>
        <end position="194"/>
    </location>
</feature>
<dbReference type="EMBL" id="CAJHUB010000773">
    <property type="protein sequence ID" value="CAD7691110.1"/>
    <property type="molecule type" value="Genomic_DNA"/>
</dbReference>
<accession>A0A811ZRH0</accession>
<comment type="caution">
    <text evidence="3">The sequence shown here is derived from an EMBL/GenBank/DDBJ whole genome shotgun (WGS) entry which is preliminary data.</text>
</comment>
<evidence type="ECO:0000256" key="1">
    <source>
        <dbReference type="SAM" id="MobiDB-lite"/>
    </source>
</evidence>
<evidence type="ECO:0000256" key="2">
    <source>
        <dbReference type="SAM" id="Phobius"/>
    </source>
</evidence>
<dbReference type="AlphaFoldDB" id="A0A811ZRH0"/>
<reference evidence="3" key="1">
    <citation type="submission" date="2020-12" db="EMBL/GenBank/DDBJ databases">
        <authorList>
            <consortium name="Molecular Ecology Group"/>
        </authorList>
    </citation>
    <scope>NUCLEOTIDE SEQUENCE</scope>
    <source>
        <strain evidence="3">TBG_1078</strain>
    </source>
</reference>
<keyword evidence="2" id="KW-0812">Transmembrane</keyword>
<keyword evidence="2" id="KW-0472">Membrane</keyword>
<proteinExistence type="predicted"/>
<feature type="region of interest" description="Disordered" evidence="1">
    <location>
        <begin position="1"/>
        <end position="20"/>
    </location>
</feature>
<protein>
    <submittedName>
        <fullName evidence="3">(raccoon dog) hypothetical protein</fullName>
    </submittedName>
</protein>
<keyword evidence="4" id="KW-1185">Reference proteome</keyword>
<dbReference type="Proteomes" id="UP000645828">
    <property type="component" value="Unassembled WGS sequence"/>
</dbReference>